<evidence type="ECO:0000256" key="1">
    <source>
        <dbReference type="SAM" id="MobiDB-lite"/>
    </source>
</evidence>
<accession>A0AAD9H1M2</accession>
<reference evidence="2" key="1">
    <citation type="submission" date="2021-06" db="EMBL/GenBank/DDBJ databases">
        <title>Comparative genomics, transcriptomics and evolutionary studies reveal genomic signatures of adaptation to plant cell wall in hemibiotrophic fungi.</title>
        <authorList>
            <consortium name="DOE Joint Genome Institute"/>
            <person name="Baroncelli R."/>
            <person name="Diaz J.F."/>
            <person name="Benocci T."/>
            <person name="Peng M."/>
            <person name="Battaglia E."/>
            <person name="Haridas S."/>
            <person name="Andreopoulos W."/>
            <person name="Labutti K."/>
            <person name="Pangilinan J."/>
            <person name="Floch G.L."/>
            <person name="Makela M.R."/>
            <person name="Henrissat B."/>
            <person name="Grigoriev I.V."/>
            <person name="Crouch J.A."/>
            <person name="De Vries R.P."/>
            <person name="Sukno S.A."/>
            <person name="Thon M.R."/>
        </authorList>
    </citation>
    <scope>NUCLEOTIDE SEQUENCE</scope>
    <source>
        <strain evidence="2">MAFF235873</strain>
    </source>
</reference>
<sequence>MHEAVERRGMQRKGERERERKREEDRSCRECIPPLRIHQPPSRRQILGTRRDPCSARVLLLRVPAFSNILFLRLRVTPADEVTCLGDPVKEDGMFSREGSGGREREEKMRPEGLFWQRGRRRRGKHDRQWVGCVTPPKKTTRTCGVRSSSGLWSHRWNERTNEPLPPPLPACLPAWGDEPEESDSREPVNVRGTGKFQAFSAQPTGPPAPKGFIRQGIDSHGTIRPPDETISTNGQRF</sequence>
<feature type="region of interest" description="Disordered" evidence="1">
    <location>
        <begin position="1"/>
        <end position="25"/>
    </location>
</feature>
<name>A0AAD9H1M2_9PEZI</name>
<keyword evidence="3" id="KW-1185">Reference proteome</keyword>
<organism evidence="2 3">
    <name type="scientific">Colletotrichum zoysiae</name>
    <dbReference type="NCBI Taxonomy" id="1216348"/>
    <lineage>
        <taxon>Eukaryota</taxon>
        <taxon>Fungi</taxon>
        <taxon>Dikarya</taxon>
        <taxon>Ascomycota</taxon>
        <taxon>Pezizomycotina</taxon>
        <taxon>Sordariomycetes</taxon>
        <taxon>Hypocreomycetidae</taxon>
        <taxon>Glomerellales</taxon>
        <taxon>Glomerellaceae</taxon>
        <taxon>Colletotrichum</taxon>
        <taxon>Colletotrichum graminicola species complex</taxon>
    </lineage>
</organism>
<dbReference type="Proteomes" id="UP001232148">
    <property type="component" value="Unassembled WGS sequence"/>
</dbReference>
<evidence type="ECO:0000313" key="3">
    <source>
        <dbReference type="Proteomes" id="UP001232148"/>
    </source>
</evidence>
<evidence type="ECO:0000313" key="2">
    <source>
        <dbReference type="EMBL" id="KAK2020750.1"/>
    </source>
</evidence>
<dbReference type="EMBL" id="MU843177">
    <property type="protein sequence ID" value="KAK2020750.1"/>
    <property type="molecule type" value="Genomic_DNA"/>
</dbReference>
<proteinExistence type="predicted"/>
<dbReference type="AlphaFoldDB" id="A0AAD9H1M2"/>
<feature type="region of interest" description="Disordered" evidence="1">
    <location>
        <begin position="198"/>
        <end position="238"/>
    </location>
</feature>
<protein>
    <submittedName>
        <fullName evidence="2">Uncharacterized protein</fullName>
    </submittedName>
</protein>
<gene>
    <name evidence="2" type="ORF">LX32DRAFT_294271</name>
</gene>
<comment type="caution">
    <text evidence="2">The sequence shown here is derived from an EMBL/GenBank/DDBJ whole genome shotgun (WGS) entry which is preliminary data.</text>
</comment>